<feature type="compositionally biased region" description="Low complexity" evidence="1">
    <location>
        <begin position="278"/>
        <end position="292"/>
    </location>
</feature>
<dbReference type="AlphaFoldDB" id="A0A1G2HKM0"/>
<keyword evidence="2" id="KW-1133">Transmembrane helix</keyword>
<dbReference type="EMBL" id="MHOL01000009">
    <property type="protein sequence ID" value="OGZ63005.1"/>
    <property type="molecule type" value="Genomic_DNA"/>
</dbReference>
<organism evidence="4 5">
    <name type="scientific">Candidatus Staskawiczbacteria bacterium RIFCSPHIGHO2_01_FULL_34_27</name>
    <dbReference type="NCBI Taxonomy" id="1802199"/>
    <lineage>
        <taxon>Bacteria</taxon>
        <taxon>Candidatus Staskawicziibacteriota</taxon>
    </lineage>
</organism>
<feature type="chain" id="PRO_5009583136" evidence="3">
    <location>
        <begin position="33"/>
        <end position="366"/>
    </location>
</feature>
<keyword evidence="3" id="KW-0732">Signal</keyword>
<dbReference type="Proteomes" id="UP000178991">
    <property type="component" value="Unassembled WGS sequence"/>
</dbReference>
<evidence type="ECO:0000313" key="5">
    <source>
        <dbReference type="Proteomes" id="UP000178991"/>
    </source>
</evidence>
<evidence type="ECO:0000313" key="4">
    <source>
        <dbReference type="EMBL" id="OGZ63005.1"/>
    </source>
</evidence>
<protein>
    <submittedName>
        <fullName evidence="4">Uncharacterized protein</fullName>
    </submittedName>
</protein>
<gene>
    <name evidence="4" type="ORF">A2639_02895</name>
</gene>
<keyword evidence="2" id="KW-0472">Membrane</keyword>
<keyword evidence="2" id="KW-0812">Transmembrane</keyword>
<comment type="caution">
    <text evidence="4">The sequence shown here is derived from an EMBL/GenBank/DDBJ whole genome shotgun (WGS) entry which is preliminary data.</text>
</comment>
<proteinExistence type="predicted"/>
<evidence type="ECO:0000256" key="3">
    <source>
        <dbReference type="SAM" id="SignalP"/>
    </source>
</evidence>
<sequence>MTKITSKTIFLLMVAITAVLSFQLLTPNGAFAACTSNNDCGSPRFYGGQFCQSNSLYQTKITYSCVNSACVSSQQPSLIQTCSGANNKCVEGLWYTGCTTPGTADTGSNTGGNTGGTTNYPSQCYANSYKKCVGNDSYWFDTCNVQQGIAQKCAADQVCQSGGCYLNQVVYNSNYQVVYNTNNTTTNTTYANHFSKGCQNNIVYWYDTAGNKNDVYQNCNYSGQLCQDGKCVVDPNPAPTAYAKPASTTTSVKTTTAPTCDTGKVLAQACVPTEAFTSTTQDSTSSTEDNTNVAENSDQKPEQVATETTETQNNATAAVTESKTNLTMEFLNKWYVWIIIGLIMMIFFIIVFRKSSSKVEGRIQKK</sequence>
<reference evidence="4 5" key="1">
    <citation type="journal article" date="2016" name="Nat. Commun.">
        <title>Thousands of microbial genomes shed light on interconnected biogeochemical processes in an aquifer system.</title>
        <authorList>
            <person name="Anantharaman K."/>
            <person name="Brown C.T."/>
            <person name="Hug L.A."/>
            <person name="Sharon I."/>
            <person name="Castelle C.J."/>
            <person name="Probst A.J."/>
            <person name="Thomas B.C."/>
            <person name="Singh A."/>
            <person name="Wilkins M.J."/>
            <person name="Karaoz U."/>
            <person name="Brodie E.L."/>
            <person name="Williams K.H."/>
            <person name="Hubbard S.S."/>
            <person name="Banfield J.F."/>
        </authorList>
    </citation>
    <scope>NUCLEOTIDE SEQUENCE [LARGE SCALE GENOMIC DNA]</scope>
</reference>
<feature type="compositionally biased region" description="Low complexity" evidence="1">
    <location>
        <begin position="302"/>
        <end position="316"/>
    </location>
</feature>
<feature type="signal peptide" evidence="3">
    <location>
        <begin position="1"/>
        <end position="32"/>
    </location>
</feature>
<feature type="region of interest" description="Disordered" evidence="1">
    <location>
        <begin position="278"/>
        <end position="316"/>
    </location>
</feature>
<evidence type="ECO:0000256" key="1">
    <source>
        <dbReference type="SAM" id="MobiDB-lite"/>
    </source>
</evidence>
<name>A0A1G2HKM0_9BACT</name>
<feature type="transmembrane region" description="Helical" evidence="2">
    <location>
        <begin position="334"/>
        <end position="352"/>
    </location>
</feature>
<dbReference type="PROSITE" id="PS51257">
    <property type="entry name" value="PROKAR_LIPOPROTEIN"/>
    <property type="match status" value="1"/>
</dbReference>
<accession>A0A1G2HKM0</accession>
<evidence type="ECO:0000256" key="2">
    <source>
        <dbReference type="SAM" id="Phobius"/>
    </source>
</evidence>